<comment type="caution">
    <text evidence="2">The sequence shown here is derived from an EMBL/GenBank/DDBJ whole genome shotgun (WGS) entry which is preliminary data.</text>
</comment>
<proteinExistence type="predicted"/>
<dbReference type="EMBL" id="AVOT02065021">
    <property type="protein sequence ID" value="MBW0557245.1"/>
    <property type="molecule type" value="Genomic_DNA"/>
</dbReference>
<evidence type="ECO:0000313" key="3">
    <source>
        <dbReference type="Proteomes" id="UP000765509"/>
    </source>
</evidence>
<feature type="region of interest" description="Disordered" evidence="1">
    <location>
        <begin position="1"/>
        <end position="49"/>
    </location>
</feature>
<evidence type="ECO:0000256" key="1">
    <source>
        <dbReference type="SAM" id="MobiDB-lite"/>
    </source>
</evidence>
<dbReference type="Proteomes" id="UP000765509">
    <property type="component" value="Unassembled WGS sequence"/>
</dbReference>
<protein>
    <submittedName>
        <fullName evidence="2">Uncharacterized protein</fullName>
    </submittedName>
</protein>
<organism evidence="2 3">
    <name type="scientific">Austropuccinia psidii MF-1</name>
    <dbReference type="NCBI Taxonomy" id="1389203"/>
    <lineage>
        <taxon>Eukaryota</taxon>
        <taxon>Fungi</taxon>
        <taxon>Dikarya</taxon>
        <taxon>Basidiomycota</taxon>
        <taxon>Pucciniomycotina</taxon>
        <taxon>Pucciniomycetes</taxon>
        <taxon>Pucciniales</taxon>
        <taxon>Sphaerophragmiaceae</taxon>
        <taxon>Austropuccinia</taxon>
    </lineage>
</organism>
<sequence length="122" mass="14129">ENGQTRGCDTHLPLHSNPGSLPRDPFDCPQEPQLLLPPVQSPSHSHNDARQELTDLRLTLMIPQAIVHKSINRILLEHCRLLHMIPFVDETHQNEMHQEFREELNSPFPRHWRLIQRSTSAG</sequence>
<evidence type="ECO:0000313" key="2">
    <source>
        <dbReference type="EMBL" id="MBW0557245.1"/>
    </source>
</evidence>
<feature type="compositionally biased region" description="Low complexity" evidence="1">
    <location>
        <begin position="29"/>
        <end position="44"/>
    </location>
</feature>
<feature type="non-terminal residue" evidence="2">
    <location>
        <position position="1"/>
    </location>
</feature>
<reference evidence="2" key="1">
    <citation type="submission" date="2021-03" db="EMBL/GenBank/DDBJ databases">
        <title>Draft genome sequence of rust myrtle Austropuccinia psidii MF-1, a brazilian biotype.</title>
        <authorList>
            <person name="Quecine M.C."/>
            <person name="Pachon D.M.R."/>
            <person name="Bonatelli M.L."/>
            <person name="Correr F.H."/>
            <person name="Franceschini L.M."/>
            <person name="Leite T.F."/>
            <person name="Margarido G.R.A."/>
            <person name="Almeida C.A."/>
            <person name="Ferrarezi J.A."/>
            <person name="Labate C.A."/>
        </authorList>
    </citation>
    <scope>NUCLEOTIDE SEQUENCE</scope>
    <source>
        <strain evidence="2">MF-1</strain>
    </source>
</reference>
<name>A0A9Q3J8M3_9BASI</name>
<gene>
    <name evidence="2" type="ORF">O181_096960</name>
</gene>
<dbReference type="AlphaFoldDB" id="A0A9Q3J8M3"/>
<keyword evidence="3" id="KW-1185">Reference proteome</keyword>
<accession>A0A9Q3J8M3</accession>